<dbReference type="Gene3D" id="3.30.450.20">
    <property type="entry name" value="PAS domain"/>
    <property type="match status" value="1"/>
</dbReference>
<proteinExistence type="predicted"/>
<accession>A0A1F6GU95</accession>
<feature type="modified residue" description="4-aspartylphosphate" evidence="5">
    <location>
        <position position="593"/>
    </location>
</feature>
<dbReference type="InterPro" id="IPR035965">
    <property type="entry name" value="PAS-like_dom_sf"/>
</dbReference>
<dbReference type="EMBL" id="MFNF01000029">
    <property type="protein sequence ID" value="OGH01727.1"/>
    <property type="molecule type" value="Genomic_DNA"/>
</dbReference>
<dbReference type="InterPro" id="IPR011006">
    <property type="entry name" value="CheY-like_superfamily"/>
</dbReference>
<gene>
    <name evidence="9" type="ORF">A2557_09130</name>
</gene>
<dbReference type="GO" id="GO:0000155">
    <property type="term" value="F:phosphorelay sensor kinase activity"/>
    <property type="evidence" value="ECO:0007669"/>
    <property type="project" value="InterPro"/>
</dbReference>
<dbReference type="InterPro" id="IPR036890">
    <property type="entry name" value="HATPase_C_sf"/>
</dbReference>
<dbReference type="AlphaFoldDB" id="A0A1F6GU95"/>
<dbReference type="Gene3D" id="3.40.50.2300">
    <property type="match status" value="2"/>
</dbReference>
<dbReference type="InterPro" id="IPR003594">
    <property type="entry name" value="HATPase_dom"/>
</dbReference>
<sequence>MNKEFILKRILTVEDDVTIRMNLVSYLEDSGYEVLEASNGSEGVRVFERERPDLVLVDLHMPELDGVSLLEQLRKLSSDTPLIVVSGASDIHEAISATQSGAWDFVLKPIRDMRELEHTISKAWERACLLKENHRYQRELEEQVQERTKKLNLAVQELGSSRELLANAERIAHLGSWSLEPQSGKMRWSEELYSLLGFNAQSTVPELAKLLEPVLGPDLPRLRQGFDLLIQQGLAFKLEHQIILPDGKNRVLLHQGEPGVHRPGTIDGVILDITERKEMEEQLRKSKELAEAASIAKNNFLATMSHELRTPLNGVLGMAQLLKSEGPDENTREWAQIILASGYALLNIIDEILDLTKIERQALEHRQEMFDPRQSFANLRQLYDALATSKHLSFNVWSEPSLPLWLLGDPDRLNQILTNLLSNAFKFTDHGGVKLTCEIESEDESRIWVRYTVEDTGVGIDEKMQAAVFDPFFQVDSTTTRRFGGVGLGLAIVRKITEALSGKLGINSALGKGTKFWVILPFGKVQSQLVEPPNLASSPKTFARVLVAEDDMINQEVLAAILRHLNCEYLLVKNGQEAIEALQGTKFDLVLMDLLMPLVNGYDATKRIRAWEEQYQLPKTPIYAVTAKNMLGDESLCLNVGMNGYLTKPIRIDELRTLIQQYSG</sequence>
<dbReference type="SUPFAM" id="SSF55785">
    <property type="entry name" value="PYP-like sensor domain (PAS domain)"/>
    <property type="match status" value="1"/>
</dbReference>
<dbReference type="PROSITE" id="PS50110">
    <property type="entry name" value="RESPONSE_REGULATORY"/>
    <property type="match status" value="2"/>
</dbReference>
<evidence type="ECO:0000259" key="7">
    <source>
        <dbReference type="PROSITE" id="PS50109"/>
    </source>
</evidence>
<comment type="caution">
    <text evidence="9">The sequence shown here is derived from an EMBL/GenBank/DDBJ whole genome shotgun (WGS) entry which is preliminary data.</text>
</comment>
<feature type="domain" description="Response regulatory" evidence="8">
    <location>
        <begin position="9"/>
        <end position="123"/>
    </location>
</feature>
<dbReference type="PANTHER" id="PTHR45339:SF3">
    <property type="entry name" value="HISTIDINE KINASE"/>
    <property type="match status" value="1"/>
</dbReference>
<dbReference type="SMART" id="SM00388">
    <property type="entry name" value="HisKA"/>
    <property type="match status" value="1"/>
</dbReference>
<dbReference type="InterPro" id="IPR005467">
    <property type="entry name" value="His_kinase_dom"/>
</dbReference>
<dbReference type="Pfam" id="PF02518">
    <property type="entry name" value="HATPase_c"/>
    <property type="match status" value="1"/>
</dbReference>
<dbReference type="FunFam" id="3.30.565.10:FF:000010">
    <property type="entry name" value="Sensor histidine kinase RcsC"/>
    <property type="match status" value="1"/>
</dbReference>
<feature type="domain" description="Histidine kinase" evidence="7">
    <location>
        <begin position="303"/>
        <end position="524"/>
    </location>
</feature>
<dbReference type="SMART" id="SM00387">
    <property type="entry name" value="HATPase_c"/>
    <property type="match status" value="1"/>
</dbReference>
<keyword evidence="6" id="KW-0175">Coiled coil</keyword>
<evidence type="ECO:0000313" key="9">
    <source>
        <dbReference type="EMBL" id="OGH01727.1"/>
    </source>
</evidence>
<evidence type="ECO:0000313" key="10">
    <source>
        <dbReference type="Proteomes" id="UP000177583"/>
    </source>
</evidence>
<dbReference type="CDD" id="cd17546">
    <property type="entry name" value="REC_hyHK_CKI1_RcsC-like"/>
    <property type="match status" value="1"/>
</dbReference>
<evidence type="ECO:0000256" key="6">
    <source>
        <dbReference type="SAM" id="Coils"/>
    </source>
</evidence>
<dbReference type="Proteomes" id="UP000177583">
    <property type="component" value="Unassembled WGS sequence"/>
</dbReference>
<dbReference type="Gene3D" id="3.30.565.10">
    <property type="entry name" value="Histidine kinase-like ATPase, C-terminal domain"/>
    <property type="match status" value="1"/>
</dbReference>
<reference evidence="9 10" key="1">
    <citation type="journal article" date="2016" name="Nat. Commun.">
        <title>Thousands of microbial genomes shed light on interconnected biogeochemical processes in an aquifer system.</title>
        <authorList>
            <person name="Anantharaman K."/>
            <person name="Brown C.T."/>
            <person name="Hug L.A."/>
            <person name="Sharon I."/>
            <person name="Castelle C.J."/>
            <person name="Probst A.J."/>
            <person name="Thomas B.C."/>
            <person name="Singh A."/>
            <person name="Wilkins M.J."/>
            <person name="Karaoz U."/>
            <person name="Brodie E.L."/>
            <person name="Williams K.H."/>
            <person name="Hubbard S.S."/>
            <person name="Banfield J.F."/>
        </authorList>
    </citation>
    <scope>NUCLEOTIDE SEQUENCE [LARGE SCALE GENOMIC DNA]</scope>
</reference>
<dbReference type="InterPro" id="IPR036097">
    <property type="entry name" value="HisK_dim/P_sf"/>
</dbReference>
<evidence type="ECO:0000256" key="1">
    <source>
        <dbReference type="ARBA" id="ARBA00000085"/>
    </source>
</evidence>
<dbReference type="SUPFAM" id="SSF52172">
    <property type="entry name" value="CheY-like"/>
    <property type="match status" value="2"/>
</dbReference>
<organism evidence="9 10">
    <name type="scientific">Candidatus Lambdaproteobacteria bacterium RIFOXYD2_FULL_56_26</name>
    <dbReference type="NCBI Taxonomy" id="1817773"/>
    <lineage>
        <taxon>Bacteria</taxon>
        <taxon>Pseudomonadati</taxon>
        <taxon>Pseudomonadota</taxon>
        <taxon>Candidatus Lambdaproteobacteria</taxon>
    </lineage>
</organism>
<dbReference type="CDD" id="cd16922">
    <property type="entry name" value="HATPase_EvgS-ArcB-TorS-like"/>
    <property type="match status" value="1"/>
</dbReference>
<dbReference type="Pfam" id="PF00512">
    <property type="entry name" value="HisKA"/>
    <property type="match status" value="1"/>
</dbReference>
<protein>
    <recommendedName>
        <fullName evidence="2">histidine kinase</fullName>
        <ecNumber evidence="2">2.7.13.3</ecNumber>
    </recommendedName>
</protein>
<dbReference type="InterPro" id="IPR004358">
    <property type="entry name" value="Sig_transdc_His_kin-like_C"/>
</dbReference>
<dbReference type="InterPro" id="IPR003661">
    <property type="entry name" value="HisK_dim/P_dom"/>
</dbReference>
<feature type="domain" description="Response regulatory" evidence="8">
    <location>
        <begin position="544"/>
        <end position="663"/>
    </location>
</feature>
<feature type="modified residue" description="4-aspartylphosphate" evidence="5">
    <location>
        <position position="58"/>
    </location>
</feature>
<dbReference type="SMART" id="SM00448">
    <property type="entry name" value="REC"/>
    <property type="match status" value="2"/>
</dbReference>
<keyword evidence="3 5" id="KW-0597">Phosphoprotein</keyword>
<dbReference type="CDD" id="cd00082">
    <property type="entry name" value="HisKA"/>
    <property type="match status" value="1"/>
</dbReference>
<dbReference type="PRINTS" id="PR00344">
    <property type="entry name" value="BCTRLSENSOR"/>
</dbReference>
<dbReference type="EC" id="2.7.13.3" evidence="2"/>
<dbReference type="SUPFAM" id="SSF47384">
    <property type="entry name" value="Homodimeric domain of signal transducing histidine kinase"/>
    <property type="match status" value="1"/>
</dbReference>
<dbReference type="SUPFAM" id="SSF55874">
    <property type="entry name" value="ATPase domain of HSP90 chaperone/DNA topoisomerase II/histidine kinase"/>
    <property type="match status" value="1"/>
</dbReference>
<evidence type="ECO:0000259" key="8">
    <source>
        <dbReference type="PROSITE" id="PS50110"/>
    </source>
</evidence>
<evidence type="ECO:0000256" key="5">
    <source>
        <dbReference type="PROSITE-ProRule" id="PRU00169"/>
    </source>
</evidence>
<dbReference type="PANTHER" id="PTHR45339">
    <property type="entry name" value="HYBRID SIGNAL TRANSDUCTION HISTIDINE KINASE J"/>
    <property type="match status" value="1"/>
</dbReference>
<evidence type="ECO:0000256" key="3">
    <source>
        <dbReference type="ARBA" id="ARBA00022553"/>
    </source>
</evidence>
<dbReference type="InterPro" id="IPR001789">
    <property type="entry name" value="Sig_transdc_resp-reg_receiver"/>
</dbReference>
<comment type="catalytic activity">
    <reaction evidence="1">
        <text>ATP + protein L-histidine = ADP + protein N-phospho-L-histidine.</text>
        <dbReference type="EC" id="2.7.13.3"/>
    </reaction>
</comment>
<dbReference type="PROSITE" id="PS50109">
    <property type="entry name" value="HIS_KIN"/>
    <property type="match status" value="1"/>
</dbReference>
<keyword evidence="4" id="KW-0902">Two-component regulatory system</keyword>
<evidence type="ECO:0000256" key="4">
    <source>
        <dbReference type="ARBA" id="ARBA00023012"/>
    </source>
</evidence>
<evidence type="ECO:0000256" key="2">
    <source>
        <dbReference type="ARBA" id="ARBA00012438"/>
    </source>
</evidence>
<dbReference type="Gene3D" id="2.10.70.100">
    <property type="match status" value="1"/>
</dbReference>
<name>A0A1F6GU95_9PROT</name>
<dbReference type="Gene3D" id="1.10.287.130">
    <property type="match status" value="1"/>
</dbReference>
<feature type="coiled-coil region" evidence="6">
    <location>
        <begin position="126"/>
        <end position="157"/>
    </location>
</feature>
<dbReference type="Pfam" id="PF00072">
    <property type="entry name" value="Response_reg"/>
    <property type="match status" value="2"/>
</dbReference>